<protein>
    <submittedName>
        <fullName evidence="1">Uncharacterized protein</fullName>
    </submittedName>
</protein>
<name>A0ABR1L2C2_9PEZI</name>
<comment type="caution">
    <text evidence="1">The sequence shown here is derived from an EMBL/GenBank/DDBJ whole genome shotgun (WGS) entry which is preliminary data.</text>
</comment>
<sequence length="76" mass="8693">MVFRARVSGRWLAGWLAGWLAEMAEMSRRARRRGGLSSPVRLLGVPCENKIDLKKHDAWHAWHAGERGWLAVQLTE</sequence>
<reference evidence="1 2" key="1">
    <citation type="submission" date="2024-04" db="EMBL/GenBank/DDBJ databases">
        <title>Phyllosticta paracitricarpa is synonymous to the EU quarantine fungus P. citricarpa based on phylogenomic analyses.</title>
        <authorList>
            <consortium name="Lawrence Berkeley National Laboratory"/>
            <person name="Van Ingen-Buijs V.A."/>
            <person name="Van Westerhoven A.C."/>
            <person name="Haridas S."/>
            <person name="Skiadas P."/>
            <person name="Martin F."/>
            <person name="Groenewald J.Z."/>
            <person name="Crous P.W."/>
            <person name="Seidl M.F."/>
        </authorList>
    </citation>
    <scope>NUCLEOTIDE SEQUENCE [LARGE SCALE GENOMIC DNA]</scope>
    <source>
        <strain evidence="1 2">CBS 123371</strain>
    </source>
</reference>
<accession>A0ABR1L2C2</accession>
<organism evidence="1 2">
    <name type="scientific">Phyllosticta citriasiana</name>
    <dbReference type="NCBI Taxonomy" id="595635"/>
    <lineage>
        <taxon>Eukaryota</taxon>
        <taxon>Fungi</taxon>
        <taxon>Dikarya</taxon>
        <taxon>Ascomycota</taxon>
        <taxon>Pezizomycotina</taxon>
        <taxon>Dothideomycetes</taxon>
        <taxon>Dothideomycetes incertae sedis</taxon>
        <taxon>Botryosphaeriales</taxon>
        <taxon>Phyllostictaceae</taxon>
        <taxon>Phyllosticta</taxon>
    </lineage>
</organism>
<dbReference type="Proteomes" id="UP001363622">
    <property type="component" value="Unassembled WGS sequence"/>
</dbReference>
<gene>
    <name evidence="1" type="ORF">IWZ03DRAFT_365218</name>
</gene>
<keyword evidence="2" id="KW-1185">Reference proteome</keyword>
<evidence type="ECO:0000313" key="2">
    <source>
        <dbReference type="Proteomes" id="UP001363622"/>
    </source>
</evidence>
<proteinExistence type="predicted"/>
<evidence type="ECO:0000313" key="1">
    <source>
        <dbReference type="EMBL" id="KAK7523678.1"/>
    </source>
</evidence>
<dbReference type="EMBL" id="JBBPHU010000001">
    <property type="protein sequence ID" value="KAK7523678.1"/>
    <property type="molecule type" value="Genomic_DNA"/>
</dbReference>